<keyword evidence="6 7" id="KW-0472">Membrane</keyword>
<organism evidence="9 10">
    <name type="scientific">Fructobacillus pseudoficulneus</name>
    <dbReference type="NCBI Taxonomy" id="220714"/>
    <lineage>
        <taxon>Bacteria</taxon>
        <taxon>Bacillati</taxon>
        <taxon>Bacillota</taxon>
        <taxon>Bacilli</taxon>
        <taxon>Lactobacillales</taxon>
        <taxon>Lactobacillaceae</taxon>
        <taxon>Fructobacillus</taxon>
    </lineage>
</organism>
<dbReference type="OrthoDB" id="1650550at2"/>
<dbReference type="Proteomes" id="UP000061227">
    <property type="component" value="Unassembled WGS sequence"/>
</dbReference>
<accession>A0A3F3GSQ8</accession>
<feature type="transmembrane region" description="Helical" evidence="7">
    <location>
        <begin position="214"/>
        <end position="235"/>
    </location>
</feature>
<gene>
    <name evidence="9" type="ORF">FPFC_020430</name>
</gene>
<dbReference type="GO" id="GO:0005886">
    <property type="term" value="C:plasma membrane"/>
    <property type="evidence" value="ECO:0007669"/>
    <property type="project" value="UniProtKB-SubCell"/>
</dbReference>
<dbReference type="PROSITE" id="PS50850">
    <property type="entry name" value="MFS"/>
    <property type="match status" value="1"/>
</dbReference>
<feature type="domain" description="Major facilitator superfamily (MFS) profile" evidence="8">
    <location>
        <begin position="1"/>
        <end position="395"/>
    </location>
</feature>
<sequence length="395" mass="43499">MAKYAEAWDSKTTWHRFWILAVSLSIATGKGIAPILPSLQKTFGHYPVTLINMVATVQQIPALIVLLFSSRLANRFGIKKVIGTGLAIMGVAGILPAVINDFWLIFASRLLFGVGIGLTNSLAITLIDFFYEGNDQAQMLGNRTAFEPIGLCIVNLTVGWLLTFSWHYSFLAYGLMFLILWGFWQVVPEYPHRNQPTPHQIQHPRQWHRLSWPIIEFALYCGILTVGMSVVNVYTPYLVLSHRMGSAMVASVVITAYTIFSMLMGFLFGVIFKYIHRYVFILGLFMMALGALLMNSASQLYLLVIAVILIGFSYPLAGTYLFNTIANRVPKRSAGIANSILLVGCNAGTALAPALISLFNTLTPGPATDGGIGLYGLLMLGLTVVSLPIVLRKRN</sequence>
<protein>
    <recommendedName>
        <fullName evidence="8">Major facilitator superfamily (MFS) profile domain-containing protein</fullName>
    </recommendedName>
</protein>
<reference evidence="9 10" key="1">
    <citation type="journal article" date="2015" name="BMC Genomics">
        <title>Comparative genomics of Fructobacillus spp. and Leuconostoc spp. reveals niche-specific evolution of Fructobacillus spp.</title>
        <authorList>
            <person name="Endo A."/>
            <person name="Tanizawa Y."/>
            <person name="Tanaka N."/>
            <person name="Maeno S."/>
            <person name="Kumar H."/>
            <person name="Shiwa Y."/>
            <person name="Okada S."/>
            <person name="Yoshikawa H."/>
            <person name="Dicks L."/>
            <person name="Nakagawa J."/>
            <person name="Arita M."/>
        </authorList>
    </citation>
    <scope>NUCLEOTIDE SEQUENCE [LARGE SCALE GENOMIC DNA]</scope>
    <source>
        <strain evidence="9 10">DSM 15468</strain>
    </source>
</reference>
<feature type="transmembrane region" description="Helical" evidence="7">
    <location>
        <begin position="48"/>
        <end position="69"/>
    </location>
</feature>
<evidence type="ECO:0000313" key="10">
    <source>
        <dbReference type="Proteomes" id="UP000061227"/>
    </source>
</evidence>
<evidence type="ECO:0000256" key="1">
    <source>
        <dbReference type="ARBA" id="ARBA00004651"/>
    </source>
</evidence>
<evidence type="ECO:0000256" key="3">
    <source>
        <dbReference type="ARBA" id="ARBA00022475"/>
    </source>
</evidence>
<dbReference type="PANTHER" id="PTHR43124">
    <property type="entry name" value="PURINE EFFLUX PUMP PBUE"/>
    <property type="match status" value="1"/>
</dbReference>
<feature type="transmembrane region" description="Helical" evidence="7">
    <location>
        <begin position="168"/>
        <end position="187"/>
    </location>
</feature>
<evidence type="ECO:0000256" key="4">
    <source>
        <dbReference type="ARBA" id="ARBA00022692"/>
    </source>
</evidence>
<dbReference type="InterPro" id="IPR050189">
    <property type="entry name" value="MFS_Efflux_Transporters"/>
</dbReference>
<name>A0A3F3GSQ8_9LACO</name>
<feature type="transmembrane region" description="Helical" evidence="7">
    <location>
        <begin position="81"/>
        <end position="99"/>
    </location>
</feature>
<feature type="transmembrane region" description="Helical" evidence="7">
    <location>
        <begin position="300"/>
        <end position="322"/>
    </location>
</feature>
<evidence type="ECO:0000256" key="7">
    <source>
        <dbReference type="SAM" id="Phobius"/>
    </source>
</evidence>
<feature type="transmembrane region" description="Helical" evidence="7">
    <location>
        <begin position="17"/>
        <end position="36"/>
    </location>
</feature>
<keyword evidence="5 7" id="KW-1133">Transmembrane helix</keyword>
<dbReference type="RefSeq" id="WP_059376810.1">
    <property type="nucleotide sequence ID" value="NZ_DF968064.1"/>
</dbReference>
<dbReference type="AlphaFoldDB" id="A0A3F3GSQ8"/>
<feature type="transmembrane region" description="Helical" evidence="7">
    <location>
        <begin position="143"/>
        <end position="162"/>
    </location>
</feature>
<evidence type="ECO:0000313" key="9">
    <source>
        <dbReference type="EMBL" id="GAP02596.1"/>
    </source>
</evidence>
<keyword evidence="4 7" id="KW-0812">Transmembrane</keyword>
<evidence type="ECO:0000256" key="6">
    <source>
        <dbReference type="ARBA" id="ARBA00023136"/>
    </source>
</evidence>
<comment type="subcellular location">
    <subcellularLocation>
        <location evidence="1">Cell membrane</location>
        <topology evidence="1">Multi-pass membrane protein</topology>
    </subcellularLocation>
</comment>
<evidence type="ECO:0000259" key="8">
    <source>
        <dbReference type="PROSITE" id="PS50850"/>
    </source>
</evidence>
<feature type="transmembrane region" description="Helical" evidence="7">
    <location>
        <begin position="111"/>
        <end position="131"/>
    </location>
</feature>
<dbReference type="PANTHER" id="PTHR43124:SF3">
    <property type="entry name" value="CHLORAMPHENICOL EFFLUX PUMP RV0191"/>
    <property type="match status" value="1"/>
</dbReference>
<proteinExistence type="predicted"/>
<dbReference type="STRING" id="220714.SAMN05660469_0531"/>
<keyword evidence="3" id="KW-1003">Cell membrane</keyword>
<evidence type="ECO:0000256" key="2">
    <source>
        <dbReference type="ARBA" id="ARBA00022448"/>
    </source>
</evidence>
<feature type="transmembrane region" description="Helical" evidence="7">
    <location>
        <begin position="278"/>
        <end position="294"/>
    </location>
</feature>
<dbReference type="GO" id="GO:0022857">
    <property type="term" value="F:transmembrane transporter activity"/>
    <property type="evidence" value="ECO:0007669"/>
    <property type="project" value="InterPro"/>
</dbReference>
<dbReference type="EMBL" id="DF968064">
    <property type="protein sequence ID" value="GAP02596.1"/>
    <property type="molecule type" value="Genomic_DNA"/>
</dbReference>
<keyword evidence="10" id="KW-1185">Reference proteome</keyword>
<dbReference type="InterPro" id="IPR036259">
    <property type="entry name" value="MFS_trans_sf"/>
</dbReference>
<keyword evidence="2" id="KW-0813">Transport</keyword>
<feature type="transmembrane region" description="Helical" evidence="7">
    <location>
        <begin position="334"/>
        <end position="360"/>
    </location>
</feature>
<dbReference type="Gene3D" id="1.20.1250.20">
    <property type="entry name" value="MFS general substrate transporter like domains"/>
    <property type="match status" value="1"/>
</dbReference>
<evidence type="ECO:0000256" key="5">
    <source>
        <dbReference type="ARBA" id="ARBA00022989"/>
    </source>
</evidence>
<feature type="transmembrane region" description="Helical" evidence="7">
    <location>
        <begin position="372"/>
        <end position="391"/>
    </location>
</feature>
<dbReference type="InterPro" id="IPR020846">
    <property type="entry name" value="MFS_dom"/>
</dbReference>
<dbReference type="InterPro" id="IPR011701">
    <property type="entry name" value="MFS"/>
</dbReference>
<dbReference type="Pfam" id="PF07690">
    <property type="entry name" value="MFS_1"/>
    <property type="match status" value="1"/>
</dbReference>
<dbReference type="SUPFAM" id="SSF103473">
    <property type="entry name" value="MFS general substrate transporter"/>
    <property type="match status" value="1"/>
</dbReference>
<feature type="transmembrane region" description="Helical" evidence="7">
    <location>
        <begin position="247"/>
        <end position="271"/>
    </location>
</feature>